<keyword evidence="1" id="KW-0808">Transferase</keyword>
<accession>A0A2S8G9G5</accession>
<dbReference type="OrthoDB" id="9779418at2"/>
<comment type="caution">
    <text evidence="1">The sequence shown here is derived from an EMBL/GenBank/DDBJ whole genome shotgun (WGS) entry which is preliminary data.</text>
</comment>
<evidence type="ECO:0000313" key="2">
    <source>
        <dbReference type="Proteomes" id="UP000239388"/>
    </source>
</evidence>
<dbReference type="SUPFAM" id="SSF52540">
    <property type="entry name" value="P-loop containing nucleoside triphosphate hydrolases"/>
    <property type="match status" value="1"/>
</dbReference>
<reference evidence="1 2" key="1">
    <citation type="submission" date="2018-02" db="EMBL/GenBank/DDBJ databases">
        <title>Comparative genomes isolates from brazilian mangrove.</title>
        <authorList>
            <person name="Araujo J.E."/>
            <person name="Taketani R.G."/>
            <person name="Silva M.C.P."/>
            <person name="Loureco M.V."/>
            <person name="Andreote F.D."/>
        </authorList>
    </citation>
    <scope>NUCLEOTIDE SEQUENCE [LARGE SCALE GENOMIC DNA]</scope>
    <source>
        <strain evidence="1 2">NAP PRIS-MGV</strain>
    </source>
</reference>
<evidence type="ECO:0000313" key="1">
    <source>
        <dbReference type="EMBL" id="PQO41105.1"/>
    </source>
</evidence>
<dbReference type="RefSeq" id="WP_105351790.1">
    <property type="nucleotide sequence ID" value="NZ_PUIB01000006.1"/>
</dbReference>
<dbReference type="Gene3D" id="3.40.50.300">
    <property type="entry name" value="P-loop containing nucleotide triphosphate hydrolases"/>
    <property type="match status" value="1"/>
</dbReference>
<proteinExistence type="predicted"/>
<dbReference type="InterPro" id="IPR027417">
    <property type="entry name" value="P-loop_NTPase"/>
</dbReference>
<dbReference type="Proteomes" id="UP000239388">
    <property type="component" value="Unassembled WGS sequence"/>
</dbReference>
<dbReference type="GO" id="GO:0016740">
    <property type="term" value="F:transferase activity"/>
    <property type="evidence" value="ECO:0007669"/>
    <property type="project" value="UniProtKB-KW"/>
</dbReference>
<protein>
    <submittedName>
        <fullName evidence="1">Sulfotransferase family protein</fullName>
    </submittedName>
</protein>
<sequence length="197" mass="22500">MSLPKPITVVSGLPRSGTSLMMQMIDRGGIAAVTDEIRTADRDNPKGYFEFEPVKRTKDDPAWIPSAEGKVVKMVSSLLYDLPVTHHYRVVFMRRDIDEILDSQEKMLLRLDRPVAPREQIRLAFAVHLDRLFDWIPSQKHLELLEISYNDLLADPVEQVGRLNHFLGGNLATQAMIETIDPKLYRNRSMTAETGDR</sequence>
<organism evidence="1 2">
    <name type="scientific">Blastopirellula marina</name>
    <dbReference type="NCBI Taxonomy" id="124"/>
    <lineage>
        <taxon>Bacteria</taxon>
        <taxon>Pseudomonadati</taxon>
        <taxon>Planctomycetota</taxon>
        <taxon>Planctomycetia</taxon>
        <taxon>Pirellulales</taxon>
        <taxon>Pirellulaceae</taxon>
        <taxon>Blastopirellula</taxon>
    </lineage>
</organism>
<dbReference type="AlphaFoldDB" id="A0A2S8G9G5"/>
<name>A0A2S8G9G5_9BACT</name>
<dbReference type="EMBL" id="PUIB01000006">
    <property type="protein sequence ID" value="PQO41105.1"/>
    <property type="molecule type" value="Genomic_DNA"/>
</dbReference>
<gene>
    <name evidence="1" type="ORF">C5Y98_03870</name>
</gene>